<evidence type="ECO:0000313" key="2">
    <source>
        <dbReference type="EMBL" id="EPQ53372.1"/>
    </source>
</evidence>
<dbReference type="RefSeq" id="XP_007868624.1">
    <property type="nucleotide sequence ID" value="XM_007870433.1"/>
</dbReference>
<dbReference type="SUPFAM" id="SSF56112">
    <property type="entry name" value="Protein kinase-like (PK-like)"/>
    <property type="match status" value="1"/>
</dbReference>
<accession>S7Q1H7</accession>
<evidence type="ECO:0000313" key="3">
    <source>
        <dbReference type="Proteomes" id="UP000030669"/>
    </source>
</evidence>
<dbReference type="GeneID" id="19302338"/>
<dbReference type="OMA" id="HCTRANE"/>
<dbReference type="EMBL" id="KB469306">
    <property type="protein sequence ID" value="EPQ53372.1"/>
    <property type="molecule type" value="Genomic_DNA"/>
</dbReference>
<keyword evidence="3" id="KW-1185">Reference proteome</keyword>
<dbReference type="KEGG" id="gtr:GLOTRDRAFT_131641"/>
<feature type="region of interest" description="Disordered" evidence="1">
    <location>
        <begin position="591"/>
        <end position="611"/>
    </location>
</feature>
<reference evidence="2 3" key="1">
    <citation type="journal article" date="2012" name="Science">
        <title>The Paleozoic origin of enzymatic lignin decomposition reconstructed from 31 fungal genomes.</title>
        <authorList>
            <person name="Floudas D."/>
            <person name="Binder M."/>
            <person name="Riley R."/>
            <person name="Barry K."/>
            <person name="Blanchette R.A."/>
            <person name="Henrissat B."/>
            <person name="Martinez A.T."/>
            <person name="Otillar R."/>
            <person name="Spatafora J.W."/>
            <person name="Yadav J.S."/>
            <person name="Aerts A."/>
            <person name="Benoit I."/>
            <person name="Boyd A."/>
            <person name="Carlson A."/>
            <person name="Copeland A."/>
            <person name="Coutinho P.M."/>
            <person name="de Vries R.P."/>
            <person name="Ferreira P."/>
            <person name="Findley K."/>
            <person name="Foster B."/>
            <person name="Gaskell J."/>
            <person name="Glotzer D."/>
            <person name="Gorecki P."/>
            <person name="Heitman J."/>
            <person name="Hesse C."/>
            <person name="Hori C."/>
            <person name="Igarashi K."/>
            <person name="Jurgens J.A."/>
            <person name="Kallen N."/>
            <person name="Kersten P."/>
            <person name="Kohler A."/>
            <person name="Kuees U."/>
            <person name="Kumar T.K.A."/>
            <person name="Kuo A."/>
            <person name="LaButti K."/>
            <person name="Larrondo L.F."/>
            <person name="Lindquist E."/>
            <person name="Ling A."/>
            <person name="Lombard V."/>
            <person name="Lucas S."/>
            <person name="Lundell T."/>
            <person name="Martin R."/>
            <person name="McLaughlin D.J."/>
            <person name="Morgenstern I."/>
            <person name="Morin E."/>
            <person name="Murat C."/>
            <person name="Nagy L.G."/>
            <person name="Nolan M."/>
            <person name="Ohm R.A."/>
            <person name="Patyshakuliyeva A."/>
            <person name="Rokas A."/>
            <person name="Ruiz-Duenas F.J."/>
            <person name="Sabat G."/>
            <person name="Salamov A."/>
            <person name="Samejima M."/>
            <person name="Schmutz J."/>
            <person name="Slot J.C."/>
            <person name="St John F."/>
            <person name="Stenlid J."/>
            <person name="Sun H."/>
            <person name="Sun S."/>
            <person name="Syed K."/>
            <person name="Tsang A."/>
            <person name="Wiebenga A."/>
            <person name="Young D."/>
            <person name="Pisabarro A."/>
            <person name="Eastwood D.C."/>
            <person name="Martin F."/>
            <person name="Cullen D."/>
            <person name="Grigoriev I.V."/>
            <person name="Hibbett D.S."/>
        </authorList>
    </citation>
    <scope>NUCLEOTIDE SEQUENCE [LARGE SCALE GENOMIC DNA]</scope>
    <source>
        <strain evidence="2 3">ATCC 11539</strain>
    </source>
</reference>
<organism evidence="2 3">
    <name type="scientific">Gloeophyllum trabeum (strain ATCC 11539 / FP-39264 / Madison 617)</name>
    <name type="common">Brown rot fungus</name>
    <dbReference type="NCBI Taxonomy" id="670483"/>
    <lineage>
        <taxon>Eukaryota</taxon>
        <taxon>Fungi</taxon>
        <taxon>Dikarya</taxon>
        <taxon>Basidiomycota</taxon>
        <taxon>Agaricomycotina</taxon>
        <taxon>Agaricomycetes</taxon>
        <taxon>Gloeophyllales</taxon>
        <taxon>Gloeophyllaceae</taxon>
        <taxon>Gloeophyllum</taxon>
    </lineage>
</organism>
<protein>
    <recommendedName>
        <fullName evidence="4">Protein kinase domain-containing protein</fullName>
    </recommendedName>
</protein>
<dbReference type="Proteomes" id="UP000030669">
    <property type="component" value="Unassembled WGS sequence"/>
</dbReference>
<dbReference type="Gene3D" id="3.90.1200.10">
    <property type="match status" value="1"/>
</dbReference>
<name>S7Q1H7_GLOTA</name>
<sequence>MARSGLATVDEDCNVAELRAAVQRCTAQPCLRPRLIPDHIRDELPELDEDEYSIQLAILTHEPAEFPLVSQDNLRSVLSVPFSEKPLLLVRTQLVPPLSITIFDAAADELIVQLRAQHPVTTGLPEHMRRYAMYLAPRRIWVTPPETLREAVRRLHLASLQKVSMTTPLEIIRRPWAICAASKPADEDSLRALSIIERRKTYFLKRPTKPPSSEAQPHRFYQTQKNEDVALYCGRPYEATTPPTLLDATLCQLRHDISHIVPSANDIQCFNALRAEAVQLYKLEPQRRTSFSRVLREGGTLPDWPLRGRASKHDNGGDLRVSRLGAEFLYYIQAVQLEVSQGTTEPFIEAIHRHMEHIRIINGREPGDMAKTNFPAVILLNFGPYLAVAAAAFTDKPVAEHLACVPLHVHSTNADELARGQRVLAALRVALHDLKTNYPAPGVRGPPADCPFHDFYEDADGTRHALTYDGPVEGARAYAHRAAHRTGFAPALYALNNVGGWLMAVMEDKSAAYTSLWDLKQNGETPVDDWDAAFEWVQRAVEEQLALLFEAGYVHGDVRDTNVLVRDADGERDVLLVDWDWAGVNLEARHPPNMSREGIPRPEDASPGGLIAPEHDMWMVEHLLDWDFP</sequence>
<dbReference type="InterPro" id="IPR011009">
    <property type="entry name" value="Kinase-like_dom_sf"/>
</dbReference>
<dbReference type="AlphaFoldDB" id="S7Q1H7"/>
<evidence type="ECO:0008006" key="4">
    <source>
        <dbReference type="Google" id="ProtNLM"/>
    </source>
</evidence>
<dbReference type="HOGENOM" id="CLU_013871_2_2_1"/>
<proteinExistence type="predicted"/>
<gene>
    <name evidence="2" type="ORF">GLOTRDRAFT_131641</name>
</gene>
<dbReference type="eggNOG" id="ENOG502SVW4">
    <property type="taxonomic scope" value="Eukaryota"/>
</dbReference>
<evidence type="ECO:0000256" key="1">
    <source>
        <dbReference type="SAM" id="MobiDB-lite"/>
    </source>
</evidence>
<dbReference type="OrthoDB" id="3261131at2759"/>